<dbReference type="Proteomes" id="UP000095280">
    <property type="component" value="Unplaced"/>
</dbReference>
<accession>A0A1I8IM69</accession>
<feature type="compositionally biased region" description="Acidic residues" evidence="1">
    <location>
        <begin position="107"/>
        <end position="126"/>
    </location>
</feature>
<proteinExistence type="predicted"/>
<feature type="compositionally biased region" description="Acidic residues" evidence="1">
    <location>
        <begin position="86"/>
        <end position="97"/>
    </location>
</feature>
<dbReference type="AlphaFoldDB" id="A0A1I8IM69"/>
<feature type="compositionally biased region" description="Acidic residues" evidence="1">
    <location>
        <begin position="140"/>
        <end position="159"/>
    </location>
</feature>
<dbReference type="WBParaSite" id="maker-uti_cns_0014014-snap-gene-0.2-mRNA-1">
    <property type="protein sequence ID" value="maker-uti_cns_0014014-snap-gene-0.2-mRNA-1"/>
    <property type="gene ID" value="maker-uti_cns_0014014-snap-gene-0.2"/>
</dbReference>
<protein>
    <submittedName>
        <fullName evidence="3">Acidic leucine-rich nuclear phosphoprotein 32-related protein 2-like</fullName>
    </submittedName>
</protein>
<reference evidence="3" key="1">
    <citation type="submission" date="2016-11" db="UniProtKB">
        <authorList>
            <consortium name="WormBaseParasite"/>
        </authorList>
    </citation>
    <scope>IDENTIFICATION</scope>
</reference>
<evidence type="ECO:0000313" key="2">
    <source>
        <dbReference type="Proteomes" id="UP000095280"/>
    </source>
</evidence>
<evidence type="ECO:0000313" key="3">
    <source>
        <dbReference type="WBParaSite" id="maker-uti_cns_0014014-snap-gene-0.2-mRNA-1"/>
    </source>
</evidence>
<feature type="region of interest" description="Disordered" evidence="1">
    <location>
        <begin position="62"/>
        <end position="159"/>
    </location>
</feature>
<feature type="compositionally biased region" description="Low complexity" evidence="1">
    <location>
        <begin position="64"/>
        <end position="77"/>
    </location>
</feature>
<evidence type="ECO:0000256" key="1">
    <source>
        <dbReference type="SAM" id="MobiDB-lite"/>
    </source>
</evidence>
<sequence length="159" mass="18770">PGSNSNCLSDSSRFRSCPSPRFCLPNKSRQTKSMRLLLVAMGIALCISQMHRESDARALKRQAYDVGYSDSVMSSSFDDMKREDSIFDEYDDQDDEGGLFGRRKKEDDEEDEEEEYEEEEEEEEETEDRRKRQDNRVEQEEVEEIIEEIEEEVEEIREE</sequence>
<organism evidence="2 3">
    <name type="scientific">Macrostomum lignano</name>
    <dbReference type="NCBI Taxonomy" id="282301"/>
    <lineage>
        <taxon>Eukaryota</taxon>
        <taxon>Metazoa</taxon>
        <taxon>Spiralia</taxon>
        <taxon>Lophotrochozoa</taxon>
        <taxon>Platyhelminthes</taxon>
        <taxon>Rhabditophora</taxon>
        <taxon>Macrostomorpha</taxon>
        <taxon>Macrostomida</taxon>
        <taxon>Macrostomidae</taxon>
        <taxon>Macrostomum</taxon>
    </lineage>
</organism>
<name>A0A1I8IM69_9PLAT</name>
<keyword evidence="2" id="KW-1185">Reference proteome</keyword>
<feature type="compositionally biased region" description="Basic and acidic residues" evidence="1">
    <location>
        <begin position="127"/>
        <end position="139"/>
    </location>
</feature>